<organism evidence="2 3">
    <name type="scientific">Caligus rogercresseyi</name>
    <name type="common">Sea louse</name>
    <dbReference type="NCBI Taxonomy" id="217165"/>
    <lineage>
        <taxon>Eukaryota</taxon>
        <taxon>Metazoa</taxon>
        <taxon>Ecdysozoa</taxon>
        <taxon>Arthropoda</taxon>
        <taxon>Crustacea</taxon>
        <taxon>Multicrustacea</taxon>
        <taxon>Hexanauplia</taxon>
        <taxon>Copepoda</taxon>
        <taxon>Siphonostomatoida</taxon>
        <taxon>Caligidae</taxon>
        <taxon>Caligus</taxon>
    </lineage>
</organism>
<dbReference type="EMBL" id="CP045903">
    <property type="protein sequence ID" value="QQP39644.1"/>
    <property type="molecule type" value="Genomic_DNA"/>
</dbReference>
<dbReference type="AlphaFoldDB" id="A0A7T8GXG9"/>
<keyword evidence="3" id="KW-1185">Reference proteome</keyword>
<evidence type="ECO:0000313" key="2">
    <source>
        <dbReference type="EMBL" id="QQP39644.1"/>
    </source>
</evidence>
<sequence length="54" mass="5908">MSGSSSSSIVGRGRENKSGKDGQTRLTGFIRESRGISAMKYLVRLSPTNVRPYM</sequence>
<feature type="compositionally biased region" description="Basic and acidic residues" evidence="1">
    <location>
        <begin position="12"/>
        <end position="23"/>
    </location>
</feature>
<proteinExistence type="predicted"/>
<evidence type="ECO:0000256" key="1">
    <source>
        <dbReference type="SAM" id="MobiDB-lite"/>
    </source>
</evidence>
<name>A0A7T8GXG9_CALRO</name>
<dbReference type="Proteomes" id="UP000595437">
    <property type="component" value="Chromosome 14"/>
</dbReference>
<feature type="region of interest" description="Disordered" evidence="1">
    <location>
        <begin position="1"/>
        <end position="26"/>
    </location>
</feature>
<reference evidence="3" key="1">
    <citation type="submission" date="2021-01" db="EMBL/GenBank/DDBJ databases">
        <title>Caligus Genome Assembly.</title>
        <authorList>
            <person name="Gallardo-Escarate C."/>
        </authorList>
    </citation>
    <scope>NUCLEOTIDE SEQUENCE [LARGE SCALE GENOMIC DNA]</scope>
</reference>
<protein>
    <submittedName>
        <fullName evidence="2">Uncharacterized protein</fullName>
    </submittedName>
</protein>
<accession>A0A7T8GXG9</accession>
<evidence type="ECO:0000313" key="3">
    <source>
        <dbReference type="Proteomes" id="UP000595437"/>
    </source>
</evidence>
<gene>
    <name evidence="2" type="ORF">FKW44_020591</name>
</gene>